<comment type="caution">
    <text evidence="1">The sequence shown here is derived from an EMBL/GenBank/DDBJ whole genome shotgun (WGS) entry which is preliminary data.</text>
</comment>
<dbReference type="InterPro" id="IPR033276">
    <property type="entry name" value="BB"/>
</dbReference>
<dbReference type="GO" id="GO:0046621">
    <property type="term" value="P:negative regulation of organ growth"/>
    <property type="evidence" value="ECO:0007669"/>
    <property type="project" value="InterPro"/>
</dbReference>
<organism evidence="1">
    <name type="scientific">Sesamum latifolium</name>
    <dbReference type="NCBI Taxonomy" id="2727402"/>
    <lineage>
        <taxon>Eukaryota</taxon>
        <taxon>Viridiplantae</taxon>
        <taxon>Streptophyta</taxon>
        <taxon>Embryophyta</taxon>
        <taxon>Tracheophyta</taxon>
        <taxon>Spermatophyta</taxon>
        <taxon>Magnoliopsida</taxon>
        <taxon>eudicotyledons</taxon>
        <taxon>Gunneridae</taxon>
        <taxon>Pentapetalae</taxon>
        <taxon>asterids</taxon>
        <taxon>lamiids</taxon>
        <taxon>Lamiales</taxon>
        <taxon>Pedaliaceae</taxon>
        <taxon>Sesamum</taxon>
    </lineage>
</organism>
<dbReference type="AlphaFoldDB" id="A0AAW2YA34"/>
<reference evidence="1" key="1">
    <citation type="submission" date="2020-06" db="EMBL/GenBank/DDBJ databases">
        <authorList>
            <person name="Li T."/>
            <person name="Hu X."/>
            <person name="Zhang T."/>
            <person name="Song X."/>
            <person name="Zhang H."/>
            <person name="Dai N."/>
            <person name="Sheng W."/>
            <person name="Hou X."/>
            <person name="Wei L."/>
        </authorList>
    </citation>
    <scope>NUCLEOTIDE SEQUENCE</scope>
    <source>
        <strain evidence="1">KEN1</strain>
        <tissue evidence="1">Leaf</tissue>
    </source>
</reference>
<dbReference type="GO" id="GO:0016567">
    <property type="term" value="P:protein ubiquitination"/>
    <property type="evidence" value="ECO:0007669"/>
    <property type="project" value="InterPro"/>
</dbReference>
<gene>
    <name evidence="1" type="ORF">Slati_0160700</name>
</gene>
<reference evidence="1" key="2">
    <citation type="journal article" date="2024" name="Plant">
        <title>Genomic evolution and insights into agronomic trait innovations of Sesamum species.</title>
        <authorList>
            <person name="Miao H."/>
            <person name="Wang L."/>
            <person name="Qu L."/>
            <person name="Liu H."/>
            <person name="Sun Y."/>
            <person name="Le M."/>
            <person name="Wang Q."/>
            <person name="Wei S."/>
            <person name="Zheng Y."/>
            <person name="Lin W."/>
            <person name="Duan Y."/>
            <person name="Cao H."/>
            <person name="Xiong S."/>
            <person name="Wang X."/>
            <person name="Wei L."/>
            <person name="Li C."/>
            <person name="Ma Q."/>
            <person name="Ju M."/>
            <person name="Zhao R."/>
            <person name="Li G."/>
            <person name="Mu C."/>
            <person name="Tian Q."/>
            <person name="Mei H."/>
            <person name="Zhang T."/>
            <person name="Gao T."/>
            <person name="Zhang H."/>
        </authorList>
    </citation>
    <scope>NUCLEOTIDE SEQUENCE</scope>
    <source>
        <strain evidence="1">KEN1</strain>
    </source>
</reference>
<accession>A0AAW2YA34</accession>
<dbReference type="PANTHER" id="PTHR46400">
    <property type="entry name" value="RING/U-BOX SUPERFAMILY PROTEIN"/>
    <property type="match status" value="1"/>
</dbReference>
<protein>
    <submittedName>
        <fullName evidence="1">E3 ubiquitin-protein ligase BIG BROTHER</fullName>
    </submittedName>
</protein>
<name>A0AAW2YA34_9LAMI</name>
<dbReference type="EMBL" id="JACGWN010000001">
    <property type="protein sequence ID" value="KAL0462731.1"/>
    <property type="molecule type" value="Genomic_DNA"/>
</dbReference>
<dbReference type="GO" id="GO:0031624">
    <property type="term" value="F:ubiquitin conjugating enzyme binding"/>
    <property type="evidence" value="ECO:0007669"/>
    <property type="project" value="TreeGrafter"/>
</dbReference>
<dbReference type="GO" id="GO:0004842">
    <property type="term" value="F:ubiquitin-protein transferase activity"/>
    <property type="evidence" value="ECO:0007669"/>
    <property type="project" value="InterPro"/>
</dbReference>
<evidence type="ECO:0000313" key="1">
    <source>
        <dbReference type="EMBL" id="KAL0462731.1"/>
    </source>
</evidence>
<dbReference type="GO" id="GO:0048437">
    <property type="term" value="P:floral organ development"/>
    <property type="evidence" value="ECO:0007669"/>
    <property type="project" value="TreeGrafter"/>
</dbReference>
<sequence>MAWVLWQDDIDPDIMTYEELLDLGEVVGTQSGGLSQELINMLPTLKHKSGGIFSRRKSGDR</sequence>
<proteinExistence type="predicted"/>
<dbReference type="PANTHER" id="PTHR46400:SF5">
    <property type="entry name" value="RING-TYPE DOMAIN-CONTAINING PROTEIN"/>
    <property type="match status" value="1"/>
</dbReference>